<evidence type="ECO:0000256" key="4">
    <source>
        <dbReference type="ARBA" id="ARBA00022576"/>
    </source>
</evidence>
<dbReference type="InterPro" id="IPR000796">
    <property type="entry name" value="Asp_trans"/>
</dbReference>
<comment type="subunit">
    <text evidence="3 8">Homodimer.</text>
</comment>
<comment type="cofactor">
    <cofactor evidence="1">
        <name>pyridoxal 5'-phosphate</name>
        <dbReference type="ChEBI" id="CHEBI:597326"/>
    </cofactor>
</comment>
<dbReference type="eggNOG" id="KOG1411">
    <property type="taxonomic scope" value="Eukaryota"/>
</dbReference>
<comment type="catalytic activity">
    <reaction evidence="7 8">
        <text>L-aspartate + 2-oxoglutarate = oxaloacetate + L-glutamate</text>
        <dbReference type="Rhea" id="RHEA:21824"/>
        <dbReference type="ChEBI" id="CHEBI:16452"/>
        <dbReference type="ChEBI" id="CHEBI:16810"/>
        <dbReference type="ChEBI" id="CHEBI:29985"/>
        <dbReference type="ChEBI" id="CHEBI:29991"/>
        <dbReference type="EC" id="2.6.1.1"/>
    </reaction>
</comment>
<evidence type="ECO:0000313" key="10">
    <source>
        <dbReference type="EMBL" id="EJK68452.1"/>
    </source>
</evidence>
<dbReference type="Pfam" id="PF00155">
    <property type="entry name" value="Aminotran_1_2"/>
    <property type="match status" value="1"/>
</dbReference>
<keyword evidence="11" id="KW-1185">Reference proteome</keyword>
<dbReference type="CDD" id="cd00609">
    <property type="entry name" value="AAT_like"/>
    <property type="match status" value="1"/>
</dbReference>
<proteinExistence type="inferred from homology"/>
<evidence type="ECO:0000313" key="11">
    <source>
        <dbReference type="Proteomes" id="UP000266841"/>
    </source>
</evidence>
<evidence type="ECO:0000256" key="6">
    <source>
        <dbReference type="ARBA" id="ARBA00022898"/>
    </source>
</evidence>
<keyword evidence="6" id="KW-0663">Pyridoxal phosphate</keyword>
<dbReference type="EC" id="2.6.1.1" evidence="8"/>
<keyword evidence="5 8" id="KW-0808">Transferase</keyword>
<dbReference type="PANTHER" id="PTHR11879">
    <property type="entry name" value="ASPARTATE AMINOTRANSFERASE"/>
    <property type="match status" value="1"/>
</dbReference>
<dbReference type="PROSITE" id="PS00105">
    <property type="entry name" value="AA_TRANSFER_CLASS_1"/>
    <property type="match status" value="1"/>
</dbReference>
<evidence type="ECO:0000256" key="3">
    <source>
        <dbReference type="ARBA" id="ARBA00011738"/>
    </source>
</evidence>
<comment type="miscellaneous">
    <text evidence="8">In eukaryotes there are cytoplasmic, mitochondrial and chloroplastic isozymes.</text>
</comment>
<keyword evidence="4 8" id="KW-0032">Aminotransferase</keyword>
<dbReference type="GO" id="GO:0030170">
    <property type="term" value="F:pyridoxal phosphate binding"/>
    <property type="evidence" value="ECO:0007669"/>
    <property type="project" value="InterPro"/>
</dbReference>
<dbReference type="EMBL" id="AGNL01011333">
    <property type="protein sequence ID" value="EJK68452.1"/>
    <property type="molecule type" value="Genomic_DNA"/>
</dbReference>
<dbReference type="Gene3D" id="3.90.1150.10">
    <property type="entry name" value="Aspartate Aminotransferase, domain 1"/>
    <property type="match status" value="1"/>
</dbReference>
<dbReference type="NCBIfam" id="NF006719">
    <property type="entry name" value="PRK09257.1"/>
    <property type="match status" value="1"/>
</dbReference>
<dbReference type="SUPFAM" id="SSF53383">
    <property type="entry name" value="PLP-dependent transferases"/>
    <property type="match status" value="1"/>
</dbReference>
<reference evidence="10 11" key="1">
    <citation type="journal article" date="2012" name="Genome Biol.">
        <title>Genome and low-iron response of an oceanic diatom adapted to chronic iron limitation.</title>
        <authorList>
            <person name="Lommer M."/>
            <person name="Specht M."/>
            <person name="Roy A.S."/>
            <person name="Kraemer L."/>
            <person name="Andreson R."/>
            <person name="Gutowska M.A."/>
            <person name="Wolf J."/>
            <person name="Bergner S.V."/>
            <person name="Schilhabel M.B."/>
            <person name="Klostermeier U.C."/>
            <person name="Beiko R.G."/>
            <person name="Rosenstiel P."/>
            <person name="Hippler M."/>
            <person name="Laroche J."/>
        </authorList>
    </citation>
    <scope>NUCLEOTIDE SEQUENCE [LARGE SCALE GENOMIC DNA]</scope>
    <source>
        <strain evidence="10 11">CCMP1005</strain>
    </source>
</reference>
<evidence type="ECO:0000259" key="9">
    <source>
        <dbReference type="Pfam" id="PF00155"/>
    </source>
</evidence>
<protein>
    <recommendedName>
        <fullName evidence="8">Aspartate aminotransferase</fullName>
        <ecNumber evidence="8">2.6.1.1</ecNumber>
    </recommendedName>
</protein>
<feature type="domain" description="Aminotransferase class I/classII large" evidence="9">
    <location>
        <begin position="78"/>
        <end position="443"/>
    </location>
</feature>
<comment type="caution">
    <text evidence="10">The sequence shown here is derived from an EMBL/GenBank/DDBJ whole genome shotgun (WGS) entry which is preliminary data.</text>
</comment>
<dbReference type="FunFam" id="3.90.1150.10:FF:000001">
    <property type="entry name" value="Aspartate aminotransferase"/>
    <property type="match status" value="1"/>
</dbReference>
<dbReference type="InterPro" id="IPR004838">
    <property type="entry name" value="NHTrfase_class1_PyrdxlP-BS"/>
</dbReference>
<dbReference type="InterPro" id="IPR004839">
    <property type="entry name" value="Aminotransferase_I/II_large"/>
</dbReference>
<dbReference type="InterPro" id="IPR015422">
    <property type="entry name" value="PyrdxlP-dep_Trfase_small"/>
</dbReference>
<dbReference type="GO" id="GO:0004069">
    <property type="term" value="F:L-aspartate:2-oxoglutarate aminotransferase activity"/>
    <property type="evidence" value="ECO:0007669"/>
    <property type="project" value="UniProtKB-EC"/>
</dbReference>
<dbReference type="OrthoDB" id="6752799at2759"/>
<evidence type="ECO:0000256" key="5">
    <source>
        <dbReference type="ARBA" id="ARBA00022679"/>
    </source>
</evidence>
<dbReference type="OMA" id="GTWTHIT"/>
<sequence length="448" mass="49317">MTIRRAAVRLMAPESIALKTAVGLKRSRCQPACQAITRSLRHSSTTAAAQSPWANFTQAPPDPIIGLTEAYQNDDFPQKVNVGVGAYRDDSGMPFVLPVVRQVEKEITAEELDHEYSGIAGCPSFVDLAMKFAYGEDCVPLLEGRIAGVQTLSGTGGLRVFGEVLNSFGHTEIHIPNPSWGNHVPIFRNAGLDVKTYSYYNKENSSLDFEGMIADIKNIPEGKCILLHVCAHNPTGMDPQIDQWKEISSVVKEKKLLPFFDCAYQGFASGDARIDAASLRLFVEDGHKVALVQSFSKNMGLYGQRVGALSVVADSQEEAQRVLSQLKVHIRPSYSNPPRHGARIVQKILSDEQKTDAFVEQCSSMAGRINSMRATLKQTLEDLGSSRDWSHITKQIGMFAYSGLTKEEVTVLREKHHIYCTLDGRISMAGVTSKNVKYIAEAIHDVSK</sequence>
<evidence type="ECO:0000256" key="7">
    <source>
        <dbReference type="ARBA" id="ARBA00049185"/>
    </source>
</evidence>
<evidence type="ECO:0000256" key="1">
    <source>
        <dbReference type="ARBA" id="ARBA00001933"/>
    </source>
</evidence>
<dbReference type="InterPro" id="IPR015424">
    <property type="entry name" value="PyrdxlP-dep_Trfase"/>
</dbReference>
<dbReference type="PANTHER" id="PTHR11879:SF22">
    <property type="entry name" value="ASPARTATE AMINOTRANSFERASE, MITOCHONDRIAL"/>
    <property type="match status" value="1"/>
</dbReference>
<dbReference type="Proteomes" id="UP000266841">
    <property type="component" value="Unassembled WGS sequence"/>
</dbReference>
<dbReference type="FunFam" id="3.40.640.10:FF:000066">
    <property type="entry name" value="Aspartate aminotransferase"/>
    <property type="match status" value="1"/>
</dbReference>
<comment type="similarity">
    <text evidence="2">Belongs to the class-I pyridoxal-phosphate-dependent aminotransferase family.</text>
</comment>
<gene>
    <name evidence="10" type="ORF">THAOC_10368</name>
</gene>
<name>K0TD64_THAOC</name>
<dbReference type="Gene3D" id="3.40.640.10">
    <property type="entry name" value="Type I PLP-dependent aspartate aminotransferase-like (Major domain)"/>
    <property type="match status" value="1"/>
</dbReference>
<dbReference type="AlphaFoldDB" id="K0TD64"/>
<evidence type="ECO:0000256" key="2">
    <source>
        <dbReference type="ARBA" id="ARBA00007441"/>
    </source>
</evidence>
<dbReference type="GO" id="GO:0005739">
    <property type="term" value="C:mitochondrion"/>
    <property type="evidence" value="ECO:0007669"/>
    <property type="project" value="TreeGrafter"/>
</dbReference>
<dbReference type="PRINTS" id="PR00799">
    <property type="entry name" value="TRANSAMINASE"/>
</dbReference>
<dbReference type="InterPro" id="IPR015421">
    <property type="entry name" value="PyrdxlP-dep_Trfase_major"/>
</dbReference>
<accession>K0TD64</accession>
<dbReference type="GO" id="GO:0006520">
    <property type="term" value="P:amino acid metabolic process"/>
    <property type="evidence" value="ECO:0007669"/>
    <property type="project" value="InterPro"/>
</dbReference>
<organism evidence="10 11">
    <name type="scientific">Thalassiosira oceanica</name>
    <name type="common">Marine diatom</name>
    <dbReference type="NCBI Taxonomy" id="159749"/>
    <lineage>
        <taxon>Eukaryota</taxon>
        <taxon>Sar</taxon>
        <taxon>Stramenopiles</taxon>
        <taxon>Ochrophyta</taxon>
        <taxon>Bacillariophyta</taxon>
        <taxon>Coscinodiscophyceae</taxon>
        <taxon>Thalassiosirophycidae</taxon>
        <taxon>Thalassiosirales</taxon>
        <taxon>Thalassiosiraceae</taxon>
        <taxon>Thalassiosira</taxon>
    </lineage>
</organism>
<evidence type="ECO:0000256" key="8">
    <source>
        <dbReference type="RuleBase" id="RU000480"/>
    </source>
</evidence>